<dbReference type="Pfam" id="PF13686">
    <property type="entry name" value="DrsE_2"/>
    <property type="match status" value="1"/>
</dbReference>
<dbReference type="AlphaFoldDB" id="A0A0V8HJV7"/>
<accession>A0A0V8HJV7</accession>
<dbReference type="RefSeq" id="WP_032088467.1">
    <property type="nucleotide sequence ID" value="NZ_FMAU01000002.1"/>
</dbReference>
<gene>
    <name evidence="1" type="ORF">GA0061094_2537</name>
</gene>
<name>A0A0V8HJV7_9BACI</name>
<dbReference type="Gene3D" id="3.40.1260.10">
    <property type="entry name" value="DsrEFH-like"/>
    <property type="match status" value="1"/>
</dbReference>
<evidence type="ECO:0000313" key="2">
    <source>
        <dbReference type="Proteomes" id="UP000181997"/>
    </source>
</evidence>
<keyword evidence="2" id="KW-1185">Reference proteome</keyword>
<sequence>MKRWVYFVTLSSNAPYVIKEGIERKKSGDEVMIFFDLDGAYVLDKRYTQKLERSHGVDMEKLLQQAHSLGIGLYGCQLNILVADGLELVDGVELAGVVTFLEIAYGADAVLSY</sequence>
<dbReference type="OrthoDB" id="2903505at2"/>
<evidence type="ECO:0000313" key="1">
    <source>
        <dbReference type="EMBL" id="SCC10641.1"/>
    </source>
</evidence>
<proteinExistence type="predicted"/>
<dbReference type="SUPFAM" id="SSF75169">
    <property type="entry name" value="DsrEFH-like"/>
    <property type="match status" value="1"/>
</dbReference>
<dbReference type="EMBL" id="FMAU01000002">
    <property type="protein sequence ID" value="SCC10641.1"/>
    <property type="molecule type" value="Genomic_DNA"/>
</dbReference>
<dbReference type="InterPro" id="IPR032836">
    <property type="entry name" value="DsrE2-like"/>
</dbReference>
<organism evidence="1 2">
    <name type="scientific">[Bacillus] enclensis</name>
    <dbReference type="NCBI Taxonomy" id="1402860"/>
    <lineage>
        <taxon>Bacteria</taxon>
        <taxon>Bacillati</taxon>
        <taxon>Bacillota</taxon>
        <taxon>Bacilli</taxon>
        <taxon>Bacillales</taxon>
        <taxon>Bacillaceae</taxon>
        <taxon>Rossellomorea</taxon>
    </lineage>
</organism>
<dbReference type="Proteomes" id="UP000181997">
    <property type="component" value="Unassembled WGS sequence"/>
</dbReference>
<protein>
    <submittedName>
        <fullName evidence="1">Predicted peroxiredoxin</fullName>
    </submittedName>
</protein>
<dbReference type="InterPro" id="IPR027396">
    <property type="entry name" value="DsrEFH-like"/>
</dbReference>
<reference evidence="2" key="1">
    <citation type="submission" date="2016-08" db="EMBL/GenBank/DDBJ databases">
        <authorList>
            <person name="Varghese N."/>
            <person name="Submissions Spin"/>
        </authorList>
    </citation>
    <scope>NUCLEOTIDE SEQUENCE [LARGE SCALE GENOMIC DNA]</scope>
    <source>
        <strain evidence="2">SGD-1123</strain>
    </source>
</reference>